<sequence>MPNPSSEERSLLDRLKALNPSTAISLPDRLRSQPGTDLAGRLRQLREQTESDSAREAPSSPQQPRETQTSALPQPQSYSAKTAGSIPPPDSAAPSWSNGLADDDGILQTDDDFLEDLLNEEAALGHQLSLDTRAELDSLHELARQFSLLTAAGNKETKQKGDDDDDSNGDEMTREVEEIVSKAVTETKLALEPKGDDPNLIAVVGTELDTAGDDTALSSKDGEQPELSLPSVPTDMPSPTASPSAKSAVPMTGDFEDDMARRMAALRNFKLSIGGQDEESNPLGLPSVPTFQPSEVEKRKAGPGGRVGFTDDDMKTWCVVCLEDGTLICPECDDDVYCSQCWFDMHKGPAAGFAEQSHRALQFNKDQKKKKVAIGA</sequence>
<dbReference type="Proteomes" id="UP000028545">
    <property type="component" value="Unassembled WGS sequence"/>
</dbReference>
<proteinExistence type="predicted"/>
<evidence type="ECO:0000313" key="3">
    <source>
        <dbReference type="Proteomes" id="UP000028545"/>
    </source>
</evidence>
<feature type="compositionally biased region" description="Basic and acidic residues" evidence="1">
    <location>
        <begin position="171"/>
        <end position="180"/>
    </location>
</feature>
<feature type="compositionally biased region" description="Low complexity" evidence="1">
    <location>
        <begin position="237"/>
        <end position="250"/>
    </location>
</feature>
<dbReference type="PANTHER" id="PTHR46603:SF1">
    <property type="entry name" value="ABSCISSION_NOCUT CHECKPOINT REGULATOR"/>
    <property type="match status" value="1"/>
</dbReference>
<reference evidence="2 3" key="1">
    <citation type="journal article" date="2014" name="Genome Announc.">
        <title>Draft genome sequence of the pathogenic fungus Scedosporium apiospermum.</title>
        <authorList>
            <person name="Vandeputte P."/>
            <person name="Ghamrawi S."/>
            <person name="Rechenmann M."/>
            <person name="Iltis A."/>
            <person name="Giraud S."/>
            <person name="Fleury M."/>
            <person name="Thornton C."/>
            <person name="Delhaes L."/>
            <person name="Meyer W."/>
            <person name="Papon N."/>
            <person name="Bouchara J.P."/>
        </authorList>
    </citation>
    <scope>NUCLEOTIDE SEQUENCE [LARGE SCALE GENOMIC DNA]</scope>
    <source>
        <strain evidence="2 3">IHEM 14462</strain>
    </source>
</reference>
<dbReference type="GeneID" id="27724582"/>
<dbReference type="PANTHER" id="PTHR46603">
    <property type="entry name" value="ABSCISSION/NOCUT CHECKPOINT REGULATOR"/>
    <property type="match status" value="1"/>
</dbReference>
<dbReference type="RefSeq" id="XP_016642141.1">
    <property type="nucleotide sequence ID" value="XM_016787826.1"/>
</dbReference>
<feature type="compositionally biased region" description="Polar residues" evidence="1">
    <location>
        <begin position="59"/>
        <end position="82"/>
    </location>
</feature>
<evidence type="ECO:0000256" key="1">
    <source>
        <dbReference type="SAM" id="MobiDB-lite"/>
    </source>
</evidence>
<dbReference type="HOGENOM" id="CLU_037982_1_1_1"/>
<dbReference type="OMA" id="TRCWYEM"/>
<keyword evidence="3" id="KW-1185">Reference proteome</keyword>
<gene>
    <name evidence="2" type="ORF">SAPIO_CDS5510</name>
</gene>
<feature type="compositionally biased region" description="Basic and acidic residues" evidence="1">
    <location>
        <begin position="44"/>
        <end position="55"/>
    </location>
</feature>
<evidence type="ECO:0000313" key="2">
    <source>
        <dbReference type="EMBL" id="KEZ42342.1"/>
    </source>
</evidence>
<organism evidence="2 3">
    <name type="scientific">Pseudallescheria apiosperma</name>
    <name type="common">Scedosporium apiospermum</name>
    <dbReference type="NCBI Taxonomy" id="563466"/>
    <lineage>
        <taxon>Eukaryota</taxon>
        <taxon>Fungi</taxon>
        <taxon>Dikarya</taxon>
        <taxon>Ascomycota</taxon>
        <taxon>Pezizomycotina</taxon>
        <taxon>Sordariomycetes</taxon>
        <taxon>Hypocreomycetidae</taxon>
        <taxon>Microascales</taxon>
        <taxon>Microascaceae</taxon>
        <taxon>Scedosporium</taxon>
    </lineage>
</organism>
<dbReference type="OrthoDB" id="5407799at2759"/>
<dbReference type="KEGG" id="sapo:SAPIO_CDS5510"/>
<accession>A0A084G4T0</accession>
<dbReference type="Pfam" id="PF22586">
    <property type="entry name" value="ANCHR-like_BBOX"/>
    <property type="match status" value="1"/>
</dbReference>
<name>A0A084G4T0_PSEDA</name>
<dbReference type="SUPFAM" id="SSF57845">
    <property type="entry name" value="B-box zinc-binding domain"/>
    <property type="match status" value="1"/>
</dbReference>
<evidence type="ECO:0008006" key="4">
    <source>
        <dbReference type="Google" id="ProtNLM"/>
    </source>
</evidence>
<comment type="caution">
    <text evidence="2">The sequence shown here is derived from an EMBL/GenBank/DDBJ whole genome shotgun (WGS) entry which is preliminary data.</text>
</comment>
<dbReference type="AlphaFoldDB" id="A0A084G4T0"/>
<dbReference type="EMBL" id="JOWA01000099">
    <property type="protein sequence ID" value="KEZ42342.1"/>
    <property type="molecule type" value="Genomic_DNA"/>
</dbReference>
<feature type="region of interest" description="Disordered" evidence="1">
    <location>
        <begin position="19"/>
        <end position="107"/>
    </location>
</feature>
<protein>
    <recommendedName>
        <fullName evidence="4">Abscission/NoCut checkpoint regulator</fullName>
    </recommendedName>
</protein>
<dbReference type="VEuPathDB" id="FungiDB:SAPIO_CDS5510"/>
<feature type="region of interest" description="Disordered" evidence="1">
    <location>
        <begin position="275"/>
        <end position="307"/>
    </location>
</feature>
<feature type="region of interest" description="Disordered" evidence="1">
    <location>
        <begin position="149"/>
        <end position="250"/>
    </location>
</feature>